<dbReference type="SUPFAM" id="SSF54534">
    <property type="entry name" value="FKBP-like"/>
    <property type="match status" value="1"/>
</dbReference>
<accession>A0A1J5QY17</accession>
<reference evidence="2" key="1">
    <citation type="submission" date="2016-10" db="EMBL/GenBank/DDBJ databases">
        <title>Sequence of Gallionella enrichment culture.</title>
        <authorList>
            <person name="Poehlein A."/>
            <person name="Muehling M."/>
            <person name="Daniel R."/>
        </authorList>
    </citation>
    <scope>NUCLEOTIDE SEQUENCE</scope>
</reference>
<evidence type="ECO:0000259" key="1">
    <source>
        <dbReference type="PROSITE" id="PS50198"/>
    </source>
</evidence>
<dbReference type="SUPFAM" id="SSF109998">
    <property type="entry name" value="Triger factor/SurA peptide-binding domain-like"/>
    <property type="match status" value="1"/>
</dbReference>
<dbReference type="Gene3D" id="3.10.50.40">
    <property type="match status" value="1"/>
</dbReference>
<dbReference type="Pfam" id="PF13616">
    <property type="entry name" value="Rotamase_3"/>
    <property type="match status" value="1"/>
</dbReference>
<dbReference type="GO" id="GO:0003755">
    <property type="term" value="F:peptidyl-prolyl cis-trans isomerase activity"/>
    <property type="evidence" value="ECO:0007669"/>
    <property type="project" value="UniProtKB-EC"/>
</dbReference>
<dbReference type="InterPro" id="IPR000297">
    <property type="entry name" value="PPIase_PpiC"/>
</dbReference>
<dbReference type="EMBL" id="MLJW01000366">
    <property type="protein sequence ID" value="OIQ88590.1"/>
    <property type="molecule type" value="Genomic_DNA"/>
</dbReference>
<dbReference type="InterPro" id="IPR027304">
    <property type="entry name" value="Trigger_fact/SurA_dom_sf"/>
</dbReference>
<name>A0A1J5QY17_9ZZZZ</name>
<keyword evidence="2" id="KW-0413">Isomerase</keyword>
<dbReference type="PANTHER" id="PTHR47245:SF2">
    <property type="entry name" value="PEPTIDYL-PROLYL CIS-TRANS ISOMERASE HP_0175-RELATED"/>
    <property type="match status" value="1"/>
</dbReference>
<dbReference type="Gene3D" id="1.10.8.1040">
    <property type="match status" value="1"/>
</dbReference>
<dbReference type="PANTHER" id="PTHR47245">
    <property type="entry name" value="PEPTIDYLPROLYL ISOMERASE"/>
    <property type="match status" value="1"/>
</dbReference>
<organism evidence="2">
    <name type="scientific">mine drainage metagenome</name>
    <dbReference type="NCBI Taxonomy" id="410659"/>
    <lineage>
        <taxon>unclassified sequences</taxon>
        <taxon>metagenomes</taxon>
        <taxon>ecological metagenomes</taxon>
    </lineage>
</organism>
<evidence type="ECO:0000313" key="2">
    <source>
        <dbReference type="EMBL" id="OIQ88590.1"/>
    </source>
</evidence>
<sequence length="268" mass="29620">MTFIQRTLLVLAIAGLVAPAAYAADVAATVNGKPIKQSLVDFILKDAPKGQASDDNAKSMVVNKLVSQELLIQEAQKAGMDKRPDYLMSRDLMTRELLVRTYLQDYVKKNPIDDASIRAEYDKLKAQMGDKEYNAQHILVKTEQEAKDIVARLDKGEDFGKIAKEKSQDPGSKDKGGDLGWFSPAGMVKPFADAVEALQKGKYTTTPVQTQFGWHVIKLVDTRASQPPAYDKVKDRIAQDLQQRQLAKLVSDLRAKAKVVDNSAAKTK</sequence>
<dbReference type="AlphaFoldDB" id="A0A1J5QY17"/>
<dbReference type="InterPro" id="IPR050245">
    <property type="entry name" value="PrsA_foldase"/>
</dbReference>
<feature type="domain" description="PpiC" evidence="1">
    <location>
        <begin position="130"/>
        <end position="221"/>
    </location>
</feature>
<gene>
    <name evidence="2" type="ORF">GALL_295130</name>
</gene>
<proteinExistence type="predicted"/>
<protein>
    <submittedName>
        <fullName evidence="2">Putative parvulin-type peptidyl-prolyl cis-trans isomerase</fullName>
        <ecNumber evidence="2">5.2.1.8</ecNumber>
    </submittedName>
</protein>
<dbReference type="EC" id="5.2.1.8" evidence="2"/>
<comment type="caution">
    <text evidence="2">The sequence shown here is derived from an EMBL/GenBank/DDBJ whole genome shotgun (WGS) entry which is preliminary data.</text>
</comment>
<dbReference type="PROSITE" id="PS50198">
    <property type="entry name" value="PPIC_PPIASE_2"/>
    <property type="match status" value="1"/>
</dbReference>
<dbReference type="InterPro" id="IPR046357">
    <property type="entry name" value="PPIase_dom_sf"/>
</dbReference>